<proteinExistence type="evidence at transcript level"/>
<organism evidence="1">
    <name type="scientific">Schistosoma japonicum</name>
    <name type="common">Blood fluke</name>
    <dbReference type="NCBI Taxonomy" id="6182"/>
    <lineage>
        <taxon>Eukaryota</taxon>
        <taxon>Metazoa</taxon>
        <taxon>Spiralia</taxon>
        <taxon>Lophotrochozoa</taxon>
        <taxon>Platyhelminthes</taxon>
        <taxon>Trematoda</taxon>
        <taxon>Digenea</taxon>
        <taxon>Strigeidida</taxon>
        <taxon>Schistosomatoidea</taxon>
        <taxon>Schistosomatidae</taxon>
        <taxon>Schistosoma</taxon>
    </lineage>
</organism>
<feature type="non-terminal residue" evidence="1">
    <location>
        <position position="1"/>
    </location>
</feature>
<evidence type="ECO:0000313" key="1">
    <source>
        <dbReference type="EMBL" id="AAX25913.2"/>
    </source>
</evidence>
<dbReference type="EMBL" id="AY810024">
    <property type="protein sequence ID" value="AAX25913.2"/>
    <property type="molecule type" value="mRNA"/>
</dbReference>
<dbReference type="AlphaFoldDB" id="Q5C362"/>
<accession>Q5C362</accession>
<name>Q5C362_SCHJA</name>
<sequence length="235" mass="27472">SISRLPFAIAEKGNLSVADIPYSSWCEMPAHLREVWLLVLAEYNGCPEKYQTFQPSDAPLEHQLFQLRHVAKDYKKFRNRINLVLNHDTKERLAMLGVCGKQMRNNNLVRQKRKFCQKHFHWSTYTDDIQDFIDQFPGMIEELSVEEQATSIELLKLATPTTQWPPYETYQQFADNIYECLIFMSTIARELACSAAQSCKPHQFILKRIPSYQCLLLIKPTRSDENIFFSILMNV</sequence>
<protein>
    <submittedName>
        <fullName evidence="1">SJCHGC04918 protein</fullName>
    </submittedName>
</protein>
<feature type="non-terminal residue" evidence="1">
    <location>
        <position position="235"/>
    </location>
</feature>
<reference evidence="1" key="1">
    <citation type="journal article" date="2006" name="PLoS Pathog.">
        <title>New perspectives on host-parasite interplay by comparative transcriptomic and proteomic analyses of Schistosoma japonicum.</title>
        <authorList>
            <person name="Liu F."/>
            <person name="Lu J."/>
            <person name="Hu W."/>
            <person name="Wang S.Y."/>
            <person name="Cui S.J."/>
            <person name="Chi M."/>
            <person name="Yan Q."/>
            <person name="Wang X.R."/>
            <person name="Song H.D."/>
            <person name="Xu X.N."/>
            <person name="Wang J.J."/>
            <person name="Zhang X.L."/>
            <person name="Zhang X."/>
            <person name="Wang Z.Q."/>
            <person name="Xue C.L."/>
            <person name="Brindley P.J."/>
            <person name="McManus D.P."/>
            <person name="Yang P.Y."/>
            <person name="Feng Z."/>
            <person name="Chen Z."/>
            <person name="Han Z.G."/>
        </authorList>
    </citation>
    <scope>NUCLEOTIDE SEQUENCE</scope>
</reference>